<keyword evidence="3" id="KW-0663">Pyridoxal phosphate</keyword>
<evidence type="ECO:0000256" key="1">
    <source>
        <dbReference type="ARBA" id="ARBA00001933"/>
    </source>
</evidence>
<dbReference type="Proteomes" id="UP001418222">
    <property type="component" value="Unassembled WGS sequence"/>
</dbReference>
<keyword evidence="5" id="KW-1185">Reference proteome</keyword>
<proteinExistence type="inferred from homology"/>
<comment type="cofactor">
    <cofactor evidence="1">
        <name>pyridoxal 5'-phosphate</name>
        <dbReference type="ChEBI" id="CHEBI:597326"/>
    </cofactor>
</comment>
<reference evidence="4 5" key="1">
    <citation type="journal article" date="2022" name="Nat. Plants">
        <title>Genomes of leafy and leafless Platanthera orchids illuminate the evolution of mycoheterotrophy.</title>
        <authorList>
            <person name="Li M.H."/>
            <person name="Liu K.W."/>
            <person name="Li Z."/>
            <person name="Lu H.C."/>
            <person name="Ye Q.L."/>
            <person name="Zhang D."/>
            <person name="Wang J.Y."/>
            <person name="Li Y.F."/>
            <person name="Zhong Z.M."/>
            <person name="Liu X."/>
            <person name="Yu X."/>
            <person name="Liu D.K."/>
            <person name="Tu X.D."/>
            <person name="Liu B."/>
            <person name="Hao Y."/>
            <person name="Liao X.Y."/>
            <person name="Jiang Y.T."/>
            <person name="Sun W.H."/>
            <person name="Chen J."/>
            <person name="Chen Y.Q."/>
            <person name="Ai Y."/>
            <person name="Zhai J.W."/>
            <person name="Wu S.S."/>
            <person name="Zhou Z."/>
            <person name="Hsiao Y.Y."/>
            <person name="Wu W.L."/>
            <person name="Chen Y.Y."/>
            <person name="Lin Y.F."/>
            <person name="Hsu J.L."/>
            <person name="Li C.Y."/>
            <person name="Wang Z.W."/>
            <person name="Zhao X."/>
            <person name="Zhong W.Y."/>
            <person name="Ma X.K."/>
            <person name="Ma L."/>
            <person name="Huang J."/>
            <person name="Chen G.Z."/>
            <person name="Huang M.Z."/>
            <person name="Huang L."/>
            <person name="Peng D.H."/>
            <person name="Luo Y.B."/>
            <person name="Zou S.Q."/>
            <person name="Chen S.P."/>
            <person name="Lan S."/>
            <person name="Tsai W.C."/>
            <person name="Van de Peer Y."/>
            <person name="Liu Z.J."/>
        </authorList>
    </citation>
    <scope>NUCLEOTIDE SEQUENCE [LARGE SCALE GENOMIC DNA]</scope>
    <source>
        <strain evidence="4">Lor287</strain>
    </source>
</reference>
<dbReference type="SUPFAM" id="SSF53686">
    <property type="entry name" value="Tryptophan synthase beta subunit-like PLP-dependent enzymes"/>
    <property type="match status" value="1"/>
</dbReference>
<name>A0AAP0GCU7_9ASPA</name>
<sequence>MLTQINPNSLTIIVGYLAYLRSEIFFDLSVFKRIFTIGATKDGLATEGKNEANRDGKLQRLQGALTHWLRCDLEITGSSPGSSLLQTCRAKGSGYAMSTEQELQFVKIIAETTGVILDPVGKAAYILLKDISENPAKWKGRKILFIHTGGLLGLFDKSEQLASMTGRWKKMELGESIALLVLQKHANNSEKLTTDGTFILILRNSGLLIHGEFTKASTFPVEGGAKMKNSIRVQQPSENGEEGDVGRSVQTFTAEICQQNVMAQGSGG</sequence>
<dbReference type="PANTHER" id="PTHR43780:SF2">
    <property type="entry name" value="1-AMINOCYCLOPROPANE-1-CARBOXYLATE DEAMINASE-RELATED"/>
    <property type="match status" value="1"/>
</dbReference>
<dbReference type="InterPro" id="IPR036052">
    <property type="entry name" value="TrpB-like_PALP_sf"/>
</dbReference>
<comment type="similarity">
    <text evidence="2">Belongs to the ACC deaminase/D-cysteine desulfhydrase family.</text>
</comment>
<evidence type="ECO:0000313" key="4">
    <source>
        <dbReference type="EMBL" id="KAK8951819.1"/>
    </source>
</evidence>
<evidence type="ECO:0000313" key="5">
    <source>
        <dbReference type="Proteomes" id="UP001418222"/>
    </source>
</evidence>
<organism evidence="4 5">
    <name type="scientific">Platanthera zijinensis</name>
    <dbReference type="NCBI Taxonomy" id="2320716"/>
    <lineage>
        <taxon>Eukaryota</taxon>
        <taxon>Viridiplantae</taxon>
        <taxon>Streptophyta</taxon>
        <taxon>Embryophyta</taxon>
        <taxon>Tracheophyta</taxon>
        <taxon>Spermatophyta</taxon>
        <taxon>Magnoliopsida</taxon>
        <taxon>Liliopsida</taxon>
        <taxon>Asparagales</taxon>
        <taxon>Orchidaceae</taxon>
        <taxon>Orchidoideae</taxon>
        <taxon>Orchideae</taxon>
        <taxon>Orchidinae</taxon>
        <taxon>Platanthera</taxon>
    </lineage>
</organism>
<accession>A0AAP0GCU7</accession>
<comment type="caution">
    <text evidence="4">The sequence shown here is derived from an EMBL/GenBank/DDBJ whole genome shotgun (WGS) entry which is preliminary data.</text>
</comment>
<dbReference type="InterPro" id="IPR027278">
    <property type="entry name" value="ACCD_DCysDesulf"/>
</dbReference>
<dbReference type="GO" id="GO:0019148">
    <property type="term" value="F:D-cysteine desulfhydrase activity"/>
    <property type="evidence" value="ECO:0007669"/>
    <property type="project" value="TreeGrafter"/>
</dbReference>
<evidence type="ECO:0000256" key="3">
    <source>
        <dbReference type="ARBA" id="ARBA00022898"/>
    </source>
</evidence>
<gene>
    <name evidence="4" type="ORF">KSP39_PZI003631</name>
</gene>
<dbReference type="Gene3D" id="3.40.50.1100">
    <property type="match status" value="1"/>
</dbReference>
<evidence type="ECO:0000256" key="2">
    <source>
        <dbReference type="ARBA" id="ARBA00008639"/>
    </source>
</evidence>
<dbReference type="EMBL" id="JBBWWQ010000003">
    <property type="protein sequence ID" value="KAK8951819.1"/>
    <property type="molecule type" value="Genomic_DNA"/>
</dbReference>
<dbReference type="AlphaFoldDB" id="A0AAP0GCU7"/>
<dbReference type="PANTHER" id="PTHR43780">
    <property type="entry name" value="1-AMINOCYCLOPROPANE-1-CARBOXYLATE DEAMINASE-RELATED"/>
    <property type="match status" value="1"/>
</dbReference>
<protein>
    <submittedName>
        <fullName evidence="4">Uncharacterized protein</fullName>
    </submittedName>
</protein>